<dbReference type="EMBL" id="JACCJB010000025">
    <property type="protein sequence ID" value="KAF6217745.1"/>
    <property type="molecule type" value="Genomic_DNA"/>
</dbReference>
<accession>A0A8H6F6Z1</accession>
<keyword evidence="4" id="KW-1185">Reference proteome</keyword>
<feature type="compositionally biased region" description="Low complexity" evidence="1">
    <location>
        <begin position="40"/>
        <end position="51"/>
    </location>
</feature>
<name>A0A8H6F6Z1_9LECA</name>
<dbReference type="Proteomes" id="UP000593566">
    <property type="component" value="Unassembled WGS sequence"/>
</dbReference>
<proteinExistence type="predicted"/>
<sequence>MRLLLTLFLFLRAELEKEVMHPAKTLQSDDNDSGCGSLCPSGTTYPGETTGSSGGSDSDENANQAAEIIERIHDVFHAIETLVSLILTSSSDSSTYTITVPVAVMVMTDPALRIKLSVSKRAVFAMSSGAVVRIGLRHGHWGYGGEVECECERGEADEF</sequence>
<evidence type="ECO:0000313" key="4">
    <source>
        <dbReference type="Proteomes" id="UP000593566"/>
    </source>
</evidence>
<evidence type="ECO:0000256" key="1">
    <source>
        <dbReference type="SAM" id="MobiDB-lite"/>
    </source>
</evidence>
<keyword evidence="2" id="KW-0732">Signal</keyword>
<gene>
    <name evidence="3" type="ORF">HO133_006572</name>
</gene>
<organism evidence="3 4">
    <name type="scientific">Letharia lupina</name>
    <dbReference type="NCBI Taxonomy" id="560253"/>
    <lineage>
        <taxon>Eukaryota</taxon>
        <taxon>Fungi</taxon>
        <taxon>Dikarya</taxon>
        <taxon>Ascomycota</taxon>
        <taxon>Pezizomycotina</taxon>
        <taxon>Lecanoromycetes</taxon>
        <taxon>OSLEUM clade</taxon>
        <taxon>Lecanoromycetidae</taxon>
        <taxon>Lecanorales</taxon>
        <taxon>Lecanorineae</taxon>
        <taxon>Parmeliaceae</taxon>
        <taxon>Letharia</taxon>
    </lineage>
</organism>
<dbReference type="AlphaFoldDB" id="A0A8H6F6Z1"/>
<evidence type="ECO:0000256" key="2">
    <source>
        <dbReference type="SAM" id="SignalP"/>
    </source>
</evidence>
<feature type="signal peptide" evidence="2">
    <location>
        <begin position="1"/>
        <end position="15"/>
    </location>
</feature>
<dbReference type="RefSeq" id="XP_037147180.1">
    <property type="nucleotide sequence ID" value="XM_037297470.1"/>
</dbReference>
<comment type="caution">
    <text evidence="3">The sequence shown here is derived from an EMBL/GenBank/DDBJ whole genome shotgun (WGS) entry which is preliminary data.</text>
</comment>
<dbReference type="GeneID" id="59334973"/>
<feature type="region of interest" description="Disordered" evidence="1">
    <location>
        <begin position="24"/>
        <end position="61"/>
    </location>
</feature>
<feature type="chain" id="PRO_5034748801" evidence="2">
    <location>
        <begin position="16"/>
        <end position="159"/>
    </location>
</feature>
<protein>
    <submittedName>
        <fullName evidence="3">Uncharacterized protein</fullName>
    </submittedName>
</protein>
<evidence type="ECO:0000313" key="3">
    <source>
        <dbReference type="EMBL" id="KAF6217745.1"/>
    </source>
</evidence>
<reference evidence="3 4" key="1">
    <citation type="journal article" date="2020" name="Genomics">
        <title>Complete, high-quality genomes from long-read metagenomic sequencing of two wolf lichen thalli reveals enigmatic genome architecture.</title>
        <authorList>
            <person name="McKenzie S.K."/>
            <person name="Walston R.F."/>
            <person name="Allen J.L."/>
        </authorList>
    </citation>
    <scope>NUCLEOTIDE SEQUENCE [LARGE SCALE GENOMIC DNA]</scope>
    <source>
        <strain evidence="3">WasteWater1</strain>
    </source>
</reference>